<name>A0A0D0IUZ8_9BACT</name>
<dbReference type="EMBL" id="JXQK01000064">
    <property type="protein sequence ID" value="KIP61656.1"/>
    <property type="molecule type" value="Genomic_DNA"/>
</dbReference>
<evidence type="ECO:0000313" key="2">
    <source>
        <dbReference type="Proteomes" id="UP000032046"/>
    </source>
</evidence>
<evidence type="ECO:0000313" key="1">
    <source>
        <dbReference type="EMBL" id="KIP61656.1"/>
    </source>
</evidence>
<gene>
    <name evidence="1" type="ORF">ST44_09005</name>
</gene>
<keyword evidence="2" id="KW-1185">Reference proteome</keyword>
<sequence>MTTPEIEELKLLIEEKYGKSLSTTTDFEEFSLYLRKKAGKNISASTMKRLYGYVADDHKPRISTLDLLAQYAGHADYKAFVFWLKSSTKYNSSFFMADQLTSRELTVGMEIMIGWSPNRLITLRYMGNSIYEVVASANSKLLSGDRFCTGCFIKGQPLLLPYIDRNGEHTMPFVAGRNGGLTVLKLKK</sequence>
<dbReference type="AlphaFoldDB" id="A0A0D0IUZ8"/>
<dbReference type="STRING" id="1602171.ST44_09005"/>
<dbReference type="Proteomes" id="UP000032046">
    <property type="component" value="Unassembled WGS sequence"/>
</dbReference>
<accession>A0A0D0IUZ8</accession>
<reference evidence="1 2" key="1">
    <citation type="submission" date="2015-01" db="EMBL/GenBank/DDBJ databases">
        <title>Comparative genomics of non-oral Prevotella species.</title>
        <authorList>
            <person name="Accetto T."/>
            <person name="Nograsek B."/>
            <person name="Avgustin G."/>
        </authorList>
    </citation>
    <scope>NUCLEOTIDE SEQUENCE [LARGE SCALE GENOMIC DNA]</scope>
    <source>
        <strain evidence="1 2">P5-119</strain>
    </source>
</reference>
<comment type="caution">
    <text evidence="1">The sequence shown here is derived from an EMBL/GenBank/DDBJ whole genome shotgun (WGS) entry which is preliminary data.</text>
</comment>
<proteinExistence type="predicted"/>
<dbReference type="RefSeq" id="WP_042519584.1">
    <property type="nucleotide sequence ID" value="NZ_JXQK01000064.1"/>
</dbReference>
<protein>
    <submittedName>
        <fullName evidence="1">Uncharacterized protein</fullName>
    </submittedName>
</protein>
<organism evidence="1 2">
    <name type="scientific">Prevotella pectinovora</name>
    <dbReference type="NCBI Taxonomy" id="1602169"/>
    <lineage>
        <taxon>Bacteria</taxon>
        <taxon>Pseudomonadati</taxon>
        <taxon>Bacteroidota</taxon>
        <taxon>Bacteroidia</taxon>
        <taxon>Bacteroidales</taxon>
        <taxon>Prevotellaceae</taxon>
        <taxon>Prevotella</taxon>
    </lineage>
</organism>